<dbReference type="PROSITE" id="PS50949">
    <property type="entry name" value="HTH_GNTR"/>
    <property type="match status" value="1"/>
</dbReference>
<accession>A0ABW7NEI6</accession>
<dbReference type="SMART" id="SM00895">
    <property type="entry name" value="FCD"/>
    <property type="match status" value="1"/>
</dbReference>
<comment type="caution">
    <text evidence="5">The sequence shown here is derived from an EMBL/GenBank/DDBJ whole genome shotgun (WGS) entry which is preliminary data.</text>
</comment>
<dbReference type="Gene3D" id="1.20.120.530">
    <property type="entry name" value="GntR ligand-binding domain-like"/>
    <property type="match status" value="1"/>
</dbReference>
<evidence type="ECO:0000259" key="4">
    <source>
        <dbReference type="PROSITE" id="PS50949"/>
    </source>
</evidence>
<dbReference type="PRINTS" id="PR00035">
    <property type="entry name" value="HTHGNTR"/>
</dbReference>
<keyword evidence="2" id="KW-0238">DNA-binding</keyword>
<dbReference type="PANTHER" id="PTHR43537:SF5">
    <property type="entry name" value="UXU OPERON TRANSCRIPTIONAL REGULATOR"/>
    <property type="match status" value="1"/>
</dbReference>
<keyword evidence="3" id="KW-0804">Transcription</keyword>
<dbReference type="SMART" id="SM00345">
    <property type="entry name" value="HTH_GNTR"/>
    <property type="match status" value="1"/>
</dbReference>
<dbReference type="PANTHER" id="PTHR43537">
    <property type="entry name" value="TRANSCRIPTIONAL REGULATOR, GNTR FAMILY"/>
    <property type="match status" value="1"/>
</dbReference>
<reference evidence="5 6" key="1">
    <citation type="journal article" date="2013" name="Int. J. Syst. Evol. Microbiol.">
        <title>Marinoscillum luteum sp. nov., isolated from marine sediment.</title>
        <authorList>
            <person name="Cha I.T."/>
            <person name="Park S.J."/>
            <person name="Kim S.J."/>
            <person name="Kim J.G."/>
            <person name="Jung M.Y."/>
            <person name="Shin K.S."/>
            <person name="Kwon K.K."/>
            <person name="Yang S.H."/>
            <person name="Seo Y.S."/>
            <person name="Rhee S.K."/>
        </authorList>
    </citation>
    <scope>NUCLEOTIDE SEQUENCE [LARGE SCALE GENOMIC DNA]</scope>
    <source>
        <strain evidence="5 6">KCTC 23939</strain>
    </source>
</reference>
<evidence type="ECO:0000256" key="1">
    <source>
        <dbReference type="ARBA" id="ARBA00023015"/>
    </source>
</evidence>
<dbReference type="InterPro" id="IPR000524">
    <property type="entry name" value="Tscrpt_reg_HTH_GntR"/>
</dbReference>
<dbReference type="Pfam" id="PF00392">
    <property type="entry name" value="GntR"/>
    <property type="match status" value="1"/>
</dbReference>
<evidence type="ECO:0000313" key="6">
    <source>
        <dbReference type="Proteomes" id="UP001610063"/>
    </source>
</evidence>
<evidence type="ECO:0000256" key="2">
    <source>
        <dbReference type="ARBA" id="ARBA00023125"/>
    </source>
</evidence>
<feature type="domain" description="HTH gntR-type" evidence="4">
    <location>
        <begin position="13"/>
        <end position="81"/>
    </location>
</feature>
<keyword evidence="1" id="KW-0805">Transcription regulation</keyword>
<name>A0ABW7NEI6_9BACT</name>
<dbReference type="SUPFAM" id="SSF46785">
    <property type="entry name" value="Winged helix' DNA-binding domain"/>
    <property type="match status" value="1"/>
</dbReference>
<dbReference type="SUPFAM" id="SSF48008">
    <property type="entry name" value="GntR ligand-binding domain-like"/>
    <property type="match status" value="1"/>
</dbReference>
<sequence>MDLLNNFKEIVIEKPGDKIIKQIKELISSGQLKPGDRLPAERMLSERFGVGRTYVRDAIRKLEFYGILKTLPQSGTVVAGFGIGALEGLISDVLELQGSDFHALVETRVLLEVNAARFAAMRRTNEDIGSIASALSDYEKVVSEGKNSVECDLLFHLKIAEASKNSVLTSLMLIITPDILTYFKENNVCGGDRPVTALDEHYKILEHIEQKRPDEAADSMKEHLSDILSFSLTQSNISESAVAAK</sequence>
<dbReference type="CDD" id="cd07377">
    <property type="entry name" value="WHTH_GntR"/>
    <property type="match status" value="1"/>
</dbReference>
<gene>
    <name evidence="5" type="ORF">ACHKAR_20775</name>
</gene>
<keyword evidence="6" id="KW-1185">Reference proteome</keyword>
<proteinExistence type="predicted"/>
<dbReference type="RefSeq" id="WP_395419356.1">
    <property type="nucleotide sequence ID" value="NZ_JBIPKE010000020.1"/>
</dbReference>
<dbReference type="InterPro" id="IPR008920">
    <property type="entry name" value="TF_FadR/GntR_C"/>
</dbReference>
<organism evidence="5 6">
    <name type="scientific">Marinoscillum luteum</name>
    <dbReference type="NCBI Taxonomy" id="861051"/>
    <lineage>
        <taxon>Bacteria</taxon>
        <taxon>Pseudomonadati</taxon>
        <taxon>Bacteroidota</taxon>
        <taxon>Cytophagia</taxon>
        <taxon>Cytophagales</taxon>
        <taxon>Reichenbachiellaceae</taxon>
        <taxon>Marinoscillum</taxon>
    </lineage>
</organism>
<dbReference type="EMBL" id="JBIPKE010000020">
    <property type="protein sequence ID" value="MFH6985902.1"/>
    <property type="molecule type" value="Genomic_DNA"/>
</dbReference>
<dbReference type="InterPro" id="IPR011711">
    <property type="entry name" value="GntR_C"/>
</dbReference>
<dbReference type="Pfam" id="PF07729">
    <property type="entry name" value="FCD"/>
    <property type="match status" value="1"/>
</dbReference>
<dbReference type="InterPro" id="IPR036388">
    <property type="entry name" value="WH-like_DNA-bd_sf"/>
</dbReference>
<dbReference type="InterPro" id="IPR036390">
    <property type="entry name" value="WH_DNA-bd_sf"/>
</dbReference>
<dbReference type="Proteomes" id="UP001610063">
    <property type="component" value="Unassembled WGS sequence"/>
</dbReference>
<dbReference type="Gene3D" id="1.10.10.10">
    <property type="entry name" value="Winged helix-like DNA-binding domain superfamily/Winged helix DNA-binding domain"/>
    <property type="match status" value="1"/>
</dbReference>
<evidence type="ECO:0000313" key="5">
    <source>
        <dbReference type="EMBL" id="MFH6985902.1"/>
    </source>
</evidence>
<evidence type="ECO:0000256" key="3">
    <source>
        <dbReference type="ARBA" id="ARBA00023163"/>
    </source>
</evidence>
<protein>
    <submittedName>
        <fullName evidence="5">FadR/GntR family transcriptional regulator</fullName>
    </submittedName>
</protein>